<dbReference type="Proteomes" id="UP000757890">
    <property type="component" value="Unassembled WGS sequence"/>
</dbReference>
<dbReference type="Pfam" id="PF01370">
    <property type="entry name" value="Epimerase"/>
    <property type="match status" value="1"/>
</dbReference>
<organism evidence="3 4">
    <name type="scientific">Dialister invisus</name>
    <dbReference type="NCBI Taxonomy" id="218538"/>
    <lineage>
        <taxon>Bacteria</taxon>
        <taxon>Bacillati</taxon>
        <taxon>Bacillota</taxon>
        <taxon>Negativicutes</taxon>
        <taxon>Veillonellales</taxon>
        <taxon>Veillonellaceae</taxon>
        <taxon>Dialister</taxon>
    </lineage>
</organism>
<dbReference type="AlphaFoldDB" id="A0A930FQW4"/>
<dbReference type="PANTHER" id="PTHR43000">
    <property type="entry name" value="DTDP-D-GLUCOSE 4,6-DEHYDRATASE-RELATED"/>
    <property type="match status" value="1"/>
</dbReference>
<evidence type="ECO:0000259" key="2">
    <source>
        <dbReference type="Pfam" id="PF01370"/>
    </source>
</evidence>
<comment type="similarity">
    <text evidence="1">Belongs to the NAD(P)-dependent epimerase/dehydratase family.</text>
</comment>
<dbReference type="InterPro" id="IPR036291">
    <property type="entry name" value="NAD(P)-bd_dom_sf"/>
</dbReference>
<comment type="caution">
    <text evidence="3">The sequence shown here is derived from an EMBL/GenBank/DDBJ whole genome shotgun (WGS) entry which is preliminary data.</text>
</comment>
<evidence type="ECO:0000256" key="1">
    <source>
        <dbReference type="ARBA" id="ARBA00007637"/>
    </source>
</evidence>
<dbReference type="Gene3D" id="3.40.50.720">
    <property type="entry name" value="NAD(P)-binding Rossmann-like Domain"/>
    <property type="match status" value="1"/>
</dbReference>
<protein>
    <submittedName>
        <fullName evidence="3">NAD-dependent epimerase/dehydratase family protein</fullName>
    </submittedName>
</protein>
<dbReference type="SUPFAM" id="SSF51735">
    <property type="entry name" value="NAD(P)-binding Rossmann-fold domains"/>
    <property type="match status" value="1"/>
</dbReference>
<evidence type="ECO:0000313" key="3">
    <source>
        <dbReference type="EMBL" id="MBF1129137.1"/>
    </source>
</evidence>
<dbReference type="InterPro" id="IPR001509">
    <property type="entry name" value="Epimerase_deHydtase"/>
</dbReference>
<accession>A0A930FQW4</accession>
<sequence length="306" mass="33857">MKILITGGAGFIGSHLSDVLLAAGHEITIIDNLSSGTKDFLPEEAEFLEMDIRDEKLTDIFKERHFDIVYHEAAQTMVPASIDNPYLDADINISGMLRVLEAARKTDVQKIIFSSSAAVYGDNPALPLTENLIPAPGSFYGLTKWMTEKYLALYHEIYGLSYTVLRYSNVYGPRQGADGEGGVIYIFAKSLAENKPITIFGDGRQTRDFISVHDVISANLAALHQADGEIINISTETELSLNDLAAEMIAAAGRSRKLLHYGSPRTGDIYRSCLSNQKAKTLLHWTPSRNIKDGLTETIHFFQDRL</sequence>
<evidence type="ECO:0000313" key="4">
    <source>
        <dbReference type="Proteomes" id="UP000757890"/>
    </source>
</evidence>
<proteinExistence type="inferred from homology"/>
<feature type="domain" description="NAD-dependent epimerase/dehydratase" evidence="2">
    <location>
        <begin position="3"/>
        <end position="233"/>
    </location>
</feature>
<gene>
    <name evidence="3" type="ORF">HXL70_03715</name>
</gene>
<dbReference type="Gene3D" id="3.90.25.10">
    <property type="entry name" value="UDP-galactose 4-epimerase, domain 1"/>
    <property type="match status" value="1"/>
</dbReference>
<dbReference type="EMBL" id="JABZMK010000011">
    <property type="protein sequence ID" value="MBF1129137.1"/>
    <property type="molecule type" value="Genomic_DNA"/>
</dbReference>
<reference evidence="3" key="1">
    <citation type="submission" date="2020-04" db="EMBL/GenBank/DDBJ databases">
        <title>Deep metagenomics examines the oral microbiome during advanced dental caries in children, revealing novel taxa and co-occurrences with host molecules.</title>
        <authorList>
            <person name="Baker J.L."/>
            <person name="Morton J.T."/>
            <person name="Dinis M."/>
            <person name="Alvarez R."/>
            <person name="Tran N.C."/>
            <person name="Knight R."/>
            <person name="Edlund A."/>
        </authorList>
    </citation>
    <scope>NUCLEOTIDE SEQUENCE</scope>
    <source>
        <strain evidence="3">JCVI_32_bin.14</strain>
    </source>
</reference>
<name>A0A930FQW4_9FIRM</name>